<accession>A0A383RN10</accession>
<evidence type="ECO:0008006" key="3">
    <source>
        <dbReference type="Google" id="ProtNLM"/>
    </source>
</evidence>
<evidence type="ECO:0000313" key="1">
    <source>
        <dbReference type="EMBL" id="SYX88440.1"/>
    </source>
</evidence>
<keyword evidence="2" id="KW-1185">Reference proteome</keyword>
<proteinExistence type="predicted"/>
<dbReference type="RefSeq" id="WP_119137946.1">
    <property type="nucleotide sequence ID" value="NZ_CBCSFL010000006.1"/>
</dbReference>
<dbReference type="AlphaFoldDB" id="A0A383RN10"/>
<dbReference type="Proteomes" id="UP000263595">
    <property type="component" value="Unassembled WGS sequence"/>
</dbReference>
<organism evidence="1 2">
    <name type="scientific">Pseudomonas reidholzensis</name>
    <dbReference type="NCBI Taxonomy" id="1785162"/>
    <lineage>
        <taxon>Bacteria</taxon>
        <taxon>Pseudomonadati</taxon>
        <taxon>Pseudomonadota</taxon>
        <taxon>Gammaproteobacteria</taxon>
        <taxon>Pseudomonadales</taxon>
        <taxon>Pseudomonadaceae</taxon>
        <taxon>Pseudomonas</taxon>
    </lineage>
</organism>
<gene>
    <name evidence="1" type="ORF">CCOS865_00668</name>
</gene>
<reference evidence="2" key="1">
    <citation type="submission" date="2018-08" db="EMBL/GenBank/DDBJ databases">
        <authorList>
            <person name="Blom J."/>
        </authorList>
    </citation>
    <scope>NUCLEOTIDE SEQUENCE [LARGE SCALE GENOMIC DNA]</scope>
    <source>
        <strain evidence="2">CCOS 865</strain>
    </source>
</reference>
<dbReference type="EMBL" id="UNOZ01000003">
    <property type="protein sequence ID" value="SYX88440.1"/>
    <property type="molecule type" value="Genomic_DNA"/>
</dbReference>
<name>A0A383RN10_9PSED</name>
<evidence type="ECO:0000313" key="2">
    <source>
        <dbReference type="Proteomes" id="UP000263595"/>
    </source>
</evidence>
<dbReference type="OrthoDB" id="7019316at2"/>
<sequence>MKKLVPDPPRIKLLNNPFFSLHSDLLPHDALAHASELLRGVAETIDEHCRAHAGLQGFNMLSNAAHASDTARALVEHALTGLSNADPGEQP</sequence>
<protein>
    <recommendedName>
        <fullName evidence="3">DUF3077 domain-containing protein</fullName>
    </recommendedName>
</protein>